<sequence>MWTVGIKPLTSRLPKHIESEGKPKLAFPARGGRLHFSGGTRRSRERKEDELDAVPSQPSGPTSHEAYRNRKDGTVRRRLA</sequence>
<dbReference type="EMBL" id="ANPB02000008">
    <property type="protein sequence ID" value="KAF4478459.1"/>
    <property type="molecule type" value="Genomic_DNA"/>
</dbReference>
<dbReference type="Proteomes" id="UP000011096">
    <property type="component" value="Unassembled WGS sequence"/>
</dbReference>
<evidence type="ECO:0000256" key="1">
    <source>
        <dbReference type="SAM" id="MobiDB-lite"/>
    </source>
</evidence>
<dbReference type="AlphaFoldDB" id="A0A7J6INV5"/>
<feature type="region of interest" description="Disordered" evidence="1">
    <location>
        <begin position="15"/>
        <end position="80"/>
    </location>
</feature>
<keyword evidence="3" id="KW-1185">Reference proteome</keyword>
<feature type="compositionally biased region" description="Basic and acidic residues" evidence="1">
    <location>
        <begin position="65"/>
        <end position="80"/>
    </location>
</feature>
<reference evidence="2 3" key="2">
    <citation type="submission" date="2020-04" db="EMBL/GenBank/DDBJ databases">
        <title>Genome sequencing and assembly of multiple isolates from the Colletotrichum gloeosporioides species complex.</title>
        <authorList>
            <person name="Gan P."/>
            <person name="Shirasu K."/>
        </authorList>
    </citation>
    <scope>NUCLEOTIDE SEQUENCE [LARGE SCALE GENOMIC DNA]</scope>
    <source>
        <strain evidence="2 3">Nara gc5</strain>
    </source>
</reference>
<comment type="caution">
    <text evidence="2">The sequence shown here is derived from an EMBL/GenBank/DDBJ whole genome shotgun (WGS) entry which is preliminary data.</text>
</comment>
<dbReference type="RefSeq" id="XP_066007828.1">
    <property type="nucleotide sequence ID" value="XM_066152921.1"/>
</dbReference>
<dbReference type="GeneID" id="90980312"/>
<proteinExistence type="predicted"/>
<protein>
    <submittedName>
        <fullName evidence="2">Uncharacterized protein</fullName>
    </submittedName>
</protein>
<accession>A0A7J6INV5</accession>
<name>A0A7J6INV5_COLFN</name>
<gene>
    <name evidence="2" type="ORF">CGGC5_v013384</name>
</gene>
<evidence type="ECO:0000313" key="2">
    <source>
        <dbReference type="EMBL" id="KAF4478459.1"/>
    </source>
</evidence>
<reference evidence="2 3" key="1">
    <citation type="submission" date="2012-08" db="EMBL/GenBank/DDBJ databases">
        <authorList>
            <person name="Gan P.H.P."/>
            <person name="Ikeda K."/>
            <person name="Irieda H."/>
            <person name="Narusaka M."/>
            <person name="O'Connell R.J."/>
            <person name="Narusaka Y."/>
            <person name="Takano Y."/>
            <person name="Kubo Y."/>
            <person name="Shirasu K."/>
        </authorList>
    </citation>
    <scope>NUCLEOTIDE SEQUENCE [LARGE SCALE GENOMIC DNA]</scope>
    <source>
        <strain evidence="2 3">Nara gc5</strain>
    </source>
</reference>
<evidence type="ECO:0000313" key="3">
    <source>
        <dbReference type="Proteomes" id="UP000011096"/>
    </source>
</evidence>
<dbReference type="InParanoid" id="A0A7J6INV5"/>
<organism evidence="2 3">
    <name type="scientific">Colletotrichum fructicola (strain Nara gc5)</name>
    <name type="common">Anthracnose fungus</name>
    <name type="synonym">Colletotrichum gloeosporioides (strain Nara gc5)</name>
    <dbReference type="NCBI Taxonomy" id="1213859"/>
    <lineage>
        <taxon>Eukaryota</taxon>
        <taxon>Fungi</taxon>
        <taxon>Dikarya</taxon>
        <taxon>Ascomycota</taxon>
        <taxon>Pezizomycotina</taxon>
        <taxon>Sordariomycetes</taxon>
        <taxon>Hypocreomycetidae</taxon>
        <taxon>Glomerellales</taxon>
        <taxon>Glomerellaceae</taxon>
        <taxon>Colletotrichum</taxon>
        <taxon>Colletotrichum gloeosporioides species complex</taxon>
    </lineage>
</organism>